<dbReference type="EMBL" id="BMJE01000002">
    <property type="protein sequence ID" value="GGB71970.1"/>
    <property type="molecule type" value="Genomic_DNA"/>
</dbReference>
<dbReference type="CDD" id="cd03360">
    <property type="entry name" value="LbH_AT_putative"/>
    <property type="match status" value="1"/>
</dbReference>
<accession>A0ABQ1JP37</accession>
<dbReference type="NCBIfam" id="TIGR03570">
    <property type="entry name" value="NeuD_NnaD"/>
    <property type="match status" value="1"/>
</dbReference>
<evidence type="ECO:0000313" key="7">
    <source>
        <dbReference type="Proteomes" id="UP000615760"/>
    </source>
</evidence>
<dbReference type="GO" id="GO:0016740">
    <property type="term" value="F:transferase activity"/>
    <property type="evidence" value="ECO:0007669"/>
    <property type="project" value="UniProtKB-KW"/>
</dbReference>
<dbReference type="InterPro" id="IPR020019">
    <property type="entry name" value="AcTrfase_PglD-like"/>
</dbReference>
<evidence type="ECO:0000256" key="1">
    <source>
        <dbReference type="ARBA" id="ARBA00007274"/>
    </source>
</evidence>
<dbReference type="Pfam" id="PF17836">
    <property type="entry name" value="PglD_N"/>
    <property type="match status" value="1"/>
</dbReference>
<dbReference type="PROSITE" id="PS00101">
    <property type="entry name" value="HEXAPEP_TRANSFERASES"/>
    <property type="match status" value="1"/>
</dbReference>
<keyword evidence="3" id="KW-0677">Repeat</keyword>
<dbReference type="InterPro" id="IPR050179">
    <property type="entry name" value="Trans_hexapeptide_repeat"/>
</dbReference>
<evidence type="ECO:0000256" key="4">
    <source>
        <dbReference type="ARBA" id="ARBA00023315"/>
    </source>
</evidence>
<name>A0ABQ1JP37_9FLAO</name>
<keyword evidence="2 6" id="KW-0808">Transferase</keyword>
<sequence length="208" mass="22073">MYDSKALILIGYSGHGFVVAEAAKAAGLNLTHYAELNKLEINPFDLIYMGFEGDESFNGWETNHNYILGIGDNNIRVKIAQKLEAKGKELSNVIHPDASISTKVNIGSGNFIARNVAVNPLANISNYCILNTGSIIEHECSIEDGVHIAPGAVLAGNVSVGEKSFVGANTVIKQGIKIGRNVTIGAGAVVVKDVPDNKIVYGNPAKIK</sequence>
<dbReference type="InterPro" id="IPR011004">
    <property type="entry name" value="Trimer_LpxA-like_sf"/>
</dbReference>
<reference evidence="7" key="1">
    <citation type="journal article" date="2019" name="Int. J. Syst. Evol. Microbiol.">
        <title>The Global Catalogue of Microorganisms (GCM) 10K type strain sequencing project: providing services to taxonomists for standard genome sequencing and annotation.</title>
        <authorList>
            <consortium name="The Broad Institute Genomics Platform"/>
            <consortium name="The Broad Institute Genome Sequencing Center for Infectious Disease"/>
            <person name="Wu L."/>
            <person name="Ma J."/>
        </authorList>
    </citation>
    <scope>NUCLEOTIDE SEQUENCE [LARGE SCALE GENOMIC DNA]</scope>
    <source>
        <strain evidence="7">CGMCC 1.15461</strain>
    </source>
</reference>
<comment type="caution">
    <text evidence="6">The sequence shown here is derived from an EMBL/GenBank/DDBJ whole genome shotgun (WGS) entry which is preliminary data.</text>
</comment>
<feature type="domain" description="PglD N-terminal" evidence="5">
    <location>
        <begin position="7"/>
        <end position="83"/>
    </location>
</feature>
<dbReference type="InterPro" id="IPR041561">
    <property type="entry name" value="PglD_N"/>
</dbReference>
<dbReference type="PANTHER" id="PTHR43300:SF7">
    <property type="entry name" value="UDP-N-ACETYLBACILLOSAMINE N-ACETYLTRANSFERASE"/>
    <property type="match status" value="1"/>
</dbReference>
<dbReference type="Pfam" id="PF14602">
    <property type="entry name" value="Hexapep_2"/>
    <property type="match status" value="1"/>
</dbReference>
<dbReference type="Proteomes" id="UP000615760">
    <property type="component" value="Unassembled WGS sequence"/>
</dbReference>
<evidence type="ECO:0000256" key="2">
    <source>
        <dbReference type="ARBA" id="ARBA00022679"/>
    </source>
</evidence>
<dbReference type="PANTHER" id="PTHR43300">
    <property type="entry name" value="ACETYLTRANSFERASE"/>
    <property type="match status" value="1"/>
</dbReference>
<comment type="similarity">
    <text evidence="1">Belongs to the transferase hexapeptide repeat family.</text>
</comment>
<dbReference type="RefSeq" id="WP_188620141.1">
    <property type="nucleotide sequence ID" value="NZ_BMJE01000002.1"/>
</dbReference>
<keyword evidence="4" id="KW-0012">Acyltransferase</keyword>
<gene>
    <name evidence="6" type="primary">lpsB</name>
    <name evidence="6" type="ORF">GCM10007424_09940</name>
</gene>
<dbReference type="Gene3D" id="2.160.10.10">
    <property type="entry name" value="Hexapeptide repeat proteins"/>
    <property type="match status" value="1"/>
</dbReference>
<evidence type="ECO:0000256" key="3">
    <source>
        <dbReference type="ARBA" id="ARBA00022737"/>
    </source>
</evidence>
<dbReference type="SUPFAM" id="SSF51161">
    <property type="entry name" value="Trimeric LpxA-like enzymes"/>
    <property type="match status" value="1"/>
</dbReference>
<proteinExistence type="inferred from homology"/>
<organism evidence="6 7">
    <name type="scientific">Flavobacterium suaedae</name>
    <dbReference type="NCBI Taxonomy" id="1767027"/>
    <lineage>
        <taxon>Bacteria</taxon>
        <taxon>Pseudomonadati</taxon>
        <taxon>Bacteroidota</taxon>
        <taxon>Flavobacteriia</taxon>
        <taxon>Flavobacteriales</taxon>
        <taxon>Flavobacteriaceae</taxon>
        <taxon>Flavobacterium</taxon>
    </lineage>
</organism>
<protein>
    <submittedName>
        <fullName evidence="6">Transferase</fullName>
    </submittedName>
</protein>
<evidence type="ECO:0000313" key="6">
    <source>
        <dbReference type="EMBL" id="GGB71970.1"/>
    </source>
</evidence>
<evidence type="ECO:0000259" key="5">
    <source>
        <dbReference type="Pfam" id="PF17836"/>
    </source>
</evidence>
<dbReference type="InterPro" id="IPR001451">
    <property type="entry name" value="Hexapep"/>
</dbReference>
<dbReference type="InterPro" id="IPR018357">
    <property type="entry name" value="Hexapep_transf_CS"/>
</dbReference>
<dbReference type="Gene3D" id="3.40.50.20">
    <property type="match status" value="1"/>
</dbReference>
<keyword evidence="7" id="KW-1185">Reference proteome</keyword>